<dbReference type="SUPFAM" id="SSF48452">
    <property type="entry name" value="TPR-like"/>
    <property type="match status" value="1"/>
</dbReference>
<dbReference type="STRING" id="1121439.dsat_0378"/>
<keyword evidence="3" id="KW-1185">Reference proteome</keyword>
<dbReference type="InterPro" id="IPR011990">
    <property type="entry name" value="TPR-like_helical_dom_sf"/>
</dbReference>
<feature type="repeat" description="TPR" evidence="1">
    <location>
        <begin position="198"/>
        <end position="231"/>
    </location>
</feature>
<dbReference type="eggNOG" id="COG0457">
    <property type="taxonomic scope" value="Bacteria"/>
</dbReference>
<proteinExistence type="predicted"/>
<dbReference type="Proteomes" id="UP000014975">
    <property type="component" value="Unassembled WGS sequence"/>
</dbReference>
<dbReference type="Pfam" id="PF13181">
    <property type="entry name" value="TPR_8"/>
    <property type="match status" value="1"/>
</dbReference>
<gene>
    <name evidence="2" type="ORF">dsat_0378</name>
</gene>
<evidence type="ECO:0000256" key="1">
    <source>
        <dbReference type="PROSITE-ProRule" id="PRU00339"/>
    </source>
</evidence>
<reference evidence="2 3" key="1">
    <citation type="journal article" date="2013" name="Genome Announc.">
        <title>Draft genome sequences for three mercury-methylating, sulfate-reducing bacteria.</title>
        <authorList>
            <person name="Brown S.D."/>
            <person name="Hurt R.A.Jr."/>
            <person name="Gilmour C.C."/>
            <person name="Elias D.A."/>
        </authorList>
    </citation>
    <scope>NUCLEOTIDE SEQUENCE [LARGE SCALE GENOMIC DNA]</scope>
    <source>
        <strain evidence="2 3">DSM 16529</strain>
    </source>
</reference>
<dbReference type="PROSITE" id="PS50005">
    <property type="entry name" value="TPR"/>
    <property type="match status" value="2"/>
</dbReference>
<sequence>MKNGEEYPVILGVYSLQKEGGIGVGGTSSRHAQITYWYARRLSPEIYEVQPLNAHHVPSGLRKELPEIEFLTAYAPEPTYYRTNTVPALQTLARKIAEGERLFSLNQLDAAEKQFLKALMIDGLNVRANYGLGEVYSEKKDFVKLKKVLDTLLGIDEAFHQEQRERFNSFGINLRKNGHFEESLRFYQRALEFNDRDEHVFFNIARVYFDKGDTDSCKEHLRRALDLNPGFSEALKFLRYCDQHGAARTA</sequence>
<dbReference type="PATRIC" id="fig|1121439.3.peg.1726"/>
<keyword evidence="1" id="KW-0802">TPR repeat</keyword>
<dbReference type="PANTHER" id="PTHR12558">
    <property type="entry name" value="CELL DIVISION CYCLE 16,23,27"/>
    <property type="match status" value="1"/>
</dbReference>
<comment type="caution">
    <text evidence="2">The sequence shown here is derived from an EMBL/GenBank/DDBJ whole genome shotgun (WGS) entry which is preliminary data.</text>
</comment>
<evidence type="ECO:0000313" key="3">
    <source>
        <dbReference type="Proteomes" id="UP000014975"/>
    </source>
</evidence>
<protein>
    <submittedName>
        <fullName evidence="2">Tetratricopeptide repeat-containing protein</fullName>
    </submittedName>
</protein>
<organism evidence="2 3">
    <name type="scientific">Alkalidesulfovibrio alkalitolerans DSM 16529</name>
    <dbReference type="NCBI Taxonomy" id="1121439"/>
    <lineage>
        <taxon>Bacteria</taxon>
        <taxon>Pseudomonadati</taxon>
        <taxon>Thermodesulfobacteriota</taxon>
        <taxon>Desulfovibrionia</taxon>
        <taxon>Desulfovibrionales</taxon>
        <taxon>Desulfovibrionaceae</taxon>
        <taxon>Alkalidesulfovibrio</taxon>
    </lineage>
</organism>
<dbReference type="PANTHER" id="PTHR12558:SF13">
    <property type="entry name" value="CELL DIVISION CYCLE PROTEIN 27 HOMOLOG"/>
    <property type="match status" value="1"/>
</dbReference>
<evidence type="ECO:0000313" key="2">
    <source>
        <dbReference type="EMBL" id="EPR32937.1"/>
    </source>
</evidence>
<name>S7T753_9BACT</name>
<dbReference type="OrthoDB" id="5469953at2"/>
<accession>S7T753</accession>
<dbReference type="SMART" id="SM00028">
    <property type="entry name" value="TPR"/>
    <property type="match status" value="3"/>
</dbReference>
<dbReference type="EMBL" id="ATHI01000026">
    <property type="protein sequence ID" value="EPR32937.1"/>
    <property type="molecule type" value="Genomic_DNA"/>
</dbReference>
<feature type="repeat" description="TPR" evidence="1">
    <location>
        <begin position="164"/>
        <end position="197"/>
    </location>
</feature>
<dbReference type="Gene3D" id="1.25.40.10">
    <property type="entry name" value="Tetratricopeptide repeat domain"/>
    <property type="match status" value="1"/>
</dbReference>
<dbReference type="RefSeq" id="WP_020887072.1">
    <property type="nucleotide sequence ID" value="NZ_ATHI01000026.1"/>
</dbReference>
<dbReference type="InterPro" id="IPR019734">
    <property type="entry name" value="TPR_rpt"/>
</dbReference>
<dbReference type="AlphaFoldDB" id="S7T753"/>